<feature type="region of interest" description="Disordered" evidence="2">
    <location>
        <begin position="28"/>
        <end position="62"/>
    </location>
</feature>
<comment type="caution">
    <text evidence="6">The sequence shown here is derived from an EMBL/GenBank/DDBJ whole genome shotgun (WGS) entry which is preliminary data.</text>
</comment>
<accession>A0AAV2IFA0</accession>
<dbReference type="PROSITE" id="PS50174">
    <property type="entry name" value="G_PATCH"/>
    <property type="match status" value="1"/>
</dbReference>
<feature type="compositionally biased region" description="Polar residues" evidence="2">
    <location>
        <begin position="716"/>
        <end position="728"/>
    </location>
</feature>
<feature type="region of interest" description="Disordered" evidence="2">
    <location>
        <begin position="716"/>
        <end position="735"/>
    </location>
</feature>
<evidence type="ECO:0000256" key="1">
    <source>
        <dbReference type="PROSITE-ProRule" id="PRU00266"/>
    </source>
</evidence>
<feature type="domain" description="G-patch" evidence="4">
    <location>
        <begin position="420"/>
        <end position="465"/>
    </location>
</feature>
<evidence type="ECO:0000259" key="4">
    <source>
        <dbReference type="PROSITE" id="PS50174"/>
    </source>
</evidence>
<evidence type="ECO:0000313" key="6">
    <source>
        <dbReference type="EMBL" id="CAL1545595.1"/>
    </source>
</evidence>
<dbReference type="GO" id="GO:0003723">
    <property type="term" value="F:RNA binding"/>
    <property type="evidence" value="ECO:0007669"/>
    <property type="project" value="UniProtKB-UniRule"/>
</dbReference>
<keyword evidence="1" id="KW-0694">RNA-binding</keyword>
<reference evidence="6 7" key="1">
    <citation type="submission" date="2024-04" db="EMBL/GenBank/DDBJ databases">
        <authorList>
            <consortium name="Genoscope - CEA"/>
            <person name="William W."/>
        </authorList>
    </citation>
    <scope>NUCLEOTIDE SEQUENCE [LARGE SCALE GENOMIC DNA]</scope>
</reference>
<keyword evidence="7" id="KW-1185">Reference proteome</keyword>
<dbReference type="Pfam" id="PF01585">
    <property type="entry name" value="G-patch"/>
    <property type="match status" value="1"/>
</dbReference>
<feature type="domain" description="R3H" evidence="5">
    <location>
        <begin position="470"/>
        <end position="534"/>
    </location>
</feature>
<proteinExistence type="predicted"/>
<evidence type="ECO:0000259" key="5">
    <source>
        <dbReference type="PROSITE" id="PS51061"/>
    </source>
</evidence>
<dbReference type="Proteomes" id="UP001497497">
    <property type="component" value="Unassembled WGS sequence"/>
</dbReference>
<dbReference type="InterPro" id="IPR036867">
    <property type="entry name" value="R3H_dom_sf"/>
</dbReference>
<evidence type="ECO:0000256" key="2">
    <source>
        <dbReference type="SAM" id="MobiDB-lite"/>
    </source>
</evidence>
<evidence type="ECO:0000259" key="3">
    <source>
        <dbReference type="PROSITE" id="PS50137"/>
    </source>
</evidence>
<dbReference type="AlphaFoldDB" id="A0AAV2IFA0"/>
<dbReference type="Gene3D" id="3.30.1370.50">
    <property type="entry name" value="R3H-like domain"/>
    <property type="match status" value="1"/>
</dbReference>
<dbReference type="SUPFAM" id="SSF54768">
    <property type="entry name" value="dsRNA-binding domain-like"/>
    <property type="match status" value="1"/>
</dbReference>
<organism evidence="6 7">
    <name type="scientific">Lymnaea stagnalis</name>
    <name type="common">Great pond snail</name>
    <name type="synonym">Helix stagnalis</name>
    <dbReference type="NCBI Taxonomy" id="6523"/>
    <lineage>
        <taxon>Eukaryota</taxon>
        <taxon>Metazoa</taxon>
        <taxon>Spiralia</taxon>
        <taxon>Lophotrochozoa</taxon>
        <taxon>Mollusca</taxon>
        <taxon>Gastropoda</taxon>
        <taxon>Heterobranchia</taxon>
        <taxon>Euthyneura</taxon>
        <taxon>Panpulmonata</taxon>
        <taxon>Hygrophila</taxon>
        <taxon>Lymnaeoidea</taxon>
        <taxon>Lymnaeidae</taxon>
        <taxon>Lymnaea</taxon>
    </lineage>
</organism>
<dbReference type="SUPFAM" id="SSF82708">
    <property type="entry name" value="R3H domain"/>
    <property type="match status" value="1"/>
</dbReference>
<sequence length="735" mass="81750">MSGFGYGGKLRGGRGGAGMCFVKSAEILNPDPPPGLVDKQAKSDLYPQPPSSISNDPEMDNSSDKHLGIPVHRGMQQFVKSRTNYSSVNPGIRVRGHRGGYQMPGTVNLNNDLPRGSFRPVAPAQPLVSKEEYLTAWKREKDPVLAKFRKLAYEVVNLKTARPNGTDKLHSAANRVPINIEFHCEPVPGANRTNSFVCYVLMDSISVATGYGLRIKGSKANAYELALQKVFMPHFRVVQVSPTSRELQAAYSPFVSPPPQPSMVPTSSVPSTFVANSSQQRKERPFQYTESNMEAAGLRRRWNEFKPLEDFVIVEPLIPFPSYTPVHTLSRSADFNHMLIEYEFSFQGMPRCVLKIENQVLADVSGPSKIAVKHMAAVEGLNRLKRICWGIKTKNNNGSGTKINKDDMLNELNDQTAISQDNIGNKLLRKMGWSGGGMGKDGSGIAEPVSLNSVLNREGFGLSATQGITGDFKRKIREVIENYAASDNQEDLLFSCDFMLDERKIIHNECLRLHLRSKSRGKGDNRYLCVSRKRSANQLFDHIMSCGGETAKYKLVPPGSDTDVMSCCDQDTNDCDVGDGQECYMDDPIPGPVVGHLTPLMSGPKPLMGGPNFVGSESTSRSRDMNKFNSDSAFPASSHQMGSERWGHARPDHYAREHVCRDSNVLMGYSQDWRNESNVINDREILDRPRGRGIPIADVSQEMYINKRRGKWVNQRTQWGQSGNSSFPYNKFQPK</sequence>
<dbReference type="InterPro" id="IPR001374">
    <property type="entry name" value="R3H_dom"/>
</dbReference>
<dbReference type="InterPro" id="IPR000467">
    <property type="entry name" value="G_patch_dom"/>
</dbReference>
<dbReference type="PROSITE" id="PS51061">
    <property type="entry name" value="R3H"/>
    <property type="match status" value="1"/>
</dbReference>
<dbReference type="InterPro" id="IPR014720">
    <property type="entry name" value="dsRBD_dom"/>
</dbReference>
<feature type="domain" description="DRBM" evidence="3">
    <location>
        <begin position="164"/>
        <end position="232"/>
    </location>
</feature>
<dbReference type="SMART" id="SM00443">
    <property type="entry name" value="G_patch"/>
    <property type="match status" value="1"/>
</dbReference>
<dbReference type="EMBL" id="CAXITT010000724">
    <property type="protein sequence ID" value="CAL1545595.1"/>
    <property type="molecule type" value="Genomic_DNA"/>
</dbReference>
<gene>
    <name evidence="6" type="ORF">GSLYS_00019060001</name>
</gene>
<name>A0AAV2IFA0_LYMST</name>
<dbReference type="PROSITE" id="PS50137">
    <property type="entry name" value="DS_RBD"/>
    <property type="match status" value="1"/>
</dbReference>
<evidence type="ECO:0000313" key="7">
    <source>
        <dbReference type="Proteomes" id="UP001497497"/>
    </source>
</evidence>
<protein>
    <submittedName>
        <fullName evidence="6">Uncharacterized protein</fullName>
    </submittedName>
</protein>